<feature type="transmembrane region" description="Helical" evidence="1">
    <location>
        <begin position="233"/>
        <end position="258"/>
    </location>
</feature>
<feature type="transmembrane region" description="Helical" evidence="1">
    <location>
        <begin position="16"/>
        <end position="33"/>
    </location>
</feature>
<organism evidence="2 3">
    <name type="scientific">Schinkia azotoformans MEV2011</name>
    <dbReference type="NCBI Taxonomy" id="1348973"/>
    <lineage>
        <taxon>Bacteria</taxon>
        <taxon>Bacillati</taxon>
        <taxon>Bacillota</taxon>
        <taxon>Bacilli</taxon>
        <taxon>Bacillales</taxon>
        <taxon>Bacillaceae</taxon>
        <taxon>Calidifontibacillus/Schinkia group</taxon>
        <taxon>Schinkia</taxon>
    </lineage>
</organism>
<feature type="transmembrane region" description="Helical" evidence="1">
    <location>
        <begin position="104"/>
        <end position="125"/>
    </location>
</feature>
<feature type="transmembrane region" description="Helical" evidence="1">
    <location>
        <begin position="192"/>
        <end position="212"/>
    </location>
</feature>
<feature type="transmembrane region" description="Helical" evidence="1">
    <location>
        <begin position="167"/>
        <end position="186"/>
    </location>
</feature>
<evidence type="ECO:0000313" key="2">
    <source>
        <dbReference type="EMBL" id="KEF40012.1"/>
    </source>
</evidence>
<sequence length="265" mass="30874">MNYIWKEWKEQSRGKGIWLALLMVILLSIFILLEARTLPSEHGFTVFLLSLYEMNIFILPLLSIFIASFSIIQEKELKTLMILTTKKESFLSFLFKKSIAVQSVILGVFIAWYFVFAVVMKFFFYFNVSHFMAFLMSVIFLIIIFNQIGLFLGSICNTRMQLIGANIFTWFLFVYLADLLFLYLLPSVTYDNVQLFSVFFFLDPIHAIPFYLETSLGVFSTDHMSRLMEKMVWASPVMFIVIDVIVWVALSFVFSILLKGKGDRV</sequence>
<feature type="transmembrane region" description="Helical" evidence="1">
    <location>
        <begin position="45"/>
        <end position="72"/>
    </location>
</feature>
<reference evidence="2 3" key="1">
    <citation type="submission" date="2014-04" db="EMBL/GenBank/DDBJ databases">
        <title>Draft genome sequence of Bacillus azotoformans MEV2011, a (co-) denitrifying strain unable to grow in the presence of oxygen.</title>
        <authorList>
            <person name="Nielsen M."/>
            <person name="Schreiber L."/>
            <person name="Finster K."/>
            <person name="Schramm A."/>
        </authorList>
    </citation>
    <scope>NUCLEOTIDE SEQUENCE [LARGE SCALE GENOMIC DNA]</scope>
    <source>
        <strain evidence="2 3">MEV2011</strain>
    </source>
</reference>
<dbReference type="GeneID" id="89468803"/>
<keyword evidence="1" id="KW-0812">Transmembrane</keyword>
<dbReference type="AlphaFoldDB" id="A0A072NS10"/>
<dbReference type="PATRIC" id="fig|1348973.3.peg.20"/>
<evidence type="ECO:0000313" key="3">
    <source>
        <dbReference type="Proteomes" id="UP000027936"/>
    </source>
</evidence>
<protein>
    <submittedName>
        <fullName evidence="2">Cation transport ATPase</fullName>
    </submittedName>
</protein>
<name>A0A072NS10_SCHAZ</name>
<dbReference type="EMBL" id="JJRY01000001">
    <property type="protein sequence ID" value="KEF40012.1"/>
    <property type="molecule type" value="Genomic_DNA"/>
</dbReference>
<dbReference type="Proteomes" id="UP000027936">
    <property type="component" value="Unassembled WGS sequence"/>
</dbReference>
<gene>
    <name evidence="2" type="ORF">M670_00022</name>
</gene>
<feature type="transmembrane region" description="Helical" evidence="1">
    <location>
        <begin position="131"/>
        <end position="155"/>
    </location>
</feature>
<dbReference type="RefSeq" id="WP_003332844.1">
    <property type="nucleotide sequence ID" value="NZ_JJRY01000001.1"/>
</dbReference>
<proteinExistence type="predicted"/>
<keyword evidence="1" id="KW-1133">Transmembrane helix</keyword>
<comment type="caution">
    <text evidence="2">The sequence shown here is derived from an EMBL/GenBank/DDBJ whole genome shotgun (WGS) entry which is preliminary data.</text>
</comment>
<evidence type="ECO:0000256" key="1">
    <source>
        <dbReference type="SAM" id="Phobius"/>
    </source>
</evidence>
<accession>A0A072NS10</accession>
<dbReference type="OrthoDB" id="2932044at2"/>
<keyword evidence="1" id="KW-0472">Membrane</keyword>